<dbReference type="STRING" id="8496.A0A151MXQ3"/>
<evidence type="ECO:0000256" key="1">
    <source>
        <dbReference type="ARBA" id="ARBA00010879"/>
    </source>
</evidence>
<accession>A0A151MXQ3</accession>
<dbReference type="AlphaFoldDB" id="A0A151MXQ3"/>
<proteinExistence type="inferred from homology"/>
<comment type="caution">
    <text evidence="4">The sequence shown here is derived from an EMBL/GenBank/DDBJ whole genome shotgun (WGS) entry which is preliminary data.</text>
</comment>
<keyword evidence="5" id="KW-1185">Reference proteome</keyword>
<dbReference type="SUPFAM" id="SSF56672">
    <property type="entry name" value="DNA/RNA polymerases"/>
    <property type="match status" value="1"/>
</dbReference>
<gene>
    <name evidence="4" type="ORF">Y1Q_0017943</name>
</gene>
<dbReference type="CDD" id="cd01647">
    <property type="entry name" value="RT_LTR"/>
    <property type="match status" value="1"/>
</dbReference>
<dbReference type="Gene3D" id="3.30.70.270">
    <property type="match status" value="1"/>
</dbReference>
<dbReference type="Proteomes" id="UP000050525">
    <property type="component" value="Unassembled WGS sequence"/>
</dbReference>
<protein>
    <recommendedName>
        <fullName evidence="2">ribonuclease H</fullName>
        <ecNumber evidence="2">3.1.26.4</ecNumber>
    </recommendedName>
</protein>
<reference evidence="4 5" key="1">
    <citation type="journal article" date="2012" name="Genome Biol.">
        <title>Sequencing three crocodilian genomes to illuminate the evolution of archosaurs and amniotes.</title>
        <authorList>
            <person name="St John J.A."/>
            <person name="Braun E.L."/>
            <person name="Isberg S.R."/>
            <person name="Miles L.G."/>
            <person name="Chong A.Y."/>
            <person name="Gongora J."/>
            <person name="Dalzell P."/>
            <person name="Moran C."/>
            <person name="Bed'hom B."/>
            <person name="Abzhanov A."/>
            <person name="Burgess S.C."/>
            <person name="Cooksey A.M."/>
            <person name="Castoe T.A."/>
            <person name="Crawford N.G."/>
            <person name="Densmore L.D."/>
            <person name="Drew J.C."/>
            <person name="Edwards S.V."/>
            <person name="Faircloth B.C."/>
            <person name="Fujita M.K."/>
            <person name="Greenwold M.J."/>
            <person name="Hoffmann F.G."/>
            <person name="Howard J.M."/>
            <person name="Iguchi T."/>
            <person name="Janes D.E."/>
            <person name="Khan S.Y."/>
            <person name="Kohno S."/>
            <person name="de Koning A.J."/>
            <person name="Lance S.L."/>
            <person name="McCarthy F.M."/>
            <person name="McCormack J.E."/>
            <person name="Merchant M.E."/>
            <person name="Peterson D.G."/>
            <person name="Pollock D.D."/>
            <person name="Pourmand N."/>
            <person name="Raney B.J."/>
            <person name="Roessler K.A."/>
            <person name="Sanford J.R."/>
            <person name="Sawyer R.H."/>
            <person name="Schmidt C.J."/>
            <person name="Triplett E.W."/>
            <person name="Tuberville T.D."/>
            <person name="Venegas-Anaya M."/>
            <person name="Howard J.T."/>
            <person name="Jarvis E.D."/>
            <person name="Guillette L.J.Jr."/>
            <person name="Glenn T.C."/>
            <person name="Green R.E."/>
            <person name="Ray D.A."/>
        </authorList>
    </citation>
    <scope>NUCLEOTIDE SEQUENCE [LARGE SCALE GENOMIC DNA]</scope>
    <source>
        <strain evidence="4">KSC_2009_1</strain>
    </source>
</reference>
<organism evidence="4 5">
    <name type="scientific">Alligator mississippiensis</name>
    <name type="common">American alligator</name>
    <dbReference type="NCBI Taxonomy" id="8496"/>
    <lineage>
        <taxon>Eukaryota</taxon>
        <taxon>Metazoa</taxon>
        <taxon>Chordata</taxon>
        <taxon>Craniata</taxon>
        <taxon>Vertebrata</taxon>
        <taxon>Euteleostomi</taxon>
        <taxon>Archelosauria</taxon>
        <taxon>Archosauria</taxon>
        <taxon>Crocodylia</taxon>
        <taxon>Alligatoridae</taxon>
        <taxon>Alligatorinae</taxon>
        <taxon>Alligator</taxon>
    </lineage>
</organism>
<dbReference type="EMBL" id="AKHW03004704">
    <property type="protein sequence ID" value="KYO29297.1"/>
    <property type="molecule type" value="Genomic_DNA"/>
</dbReference>
<dbReference type="PANTHER" id="PTHR24559">
    <property type="entry name" value="TRANSPOSON TY3-I GAG-POL POLYPROTEIN"/>
    <property type="match status" value="1"/>
</dbReference>
<dbReference type="GO" id="GO:0004523">
    <property type="term" value="F:RNA-DNA hybrid ribonuclease activity"/>
    <property type="evidence" value="ECO:0007669"/>
    <property type="project" value="UniProtKB-EC"/>
</dbReference>
<sequence>MSPWASPVVLVWNQDGLMQFCIDYRKLNAITTPDAYPMPRTDSLLGHLGPAKVISTLDLSKGFWEMALDPDVIAKSAFITLVGLYEFTVLPFSMRNSPTSFQRLINNLLQGCEQFAMAYIDGIAIFSQDFEWHLNHLTTVLSKIKQAGLTVKAKKCQRALSCGWRSYCSLVGQD</sequence>
<evidence type="ECO:0000259" key="3">
    <source>
        <dbReference type="Pfam" id="PF00078"/>
    </source>
</evidence>
<evidence type="ECO:0000313" key="4">
    <source>
        <dbReference type="EMBL" id="KYO29297.1"/>
    </source>
</evidence>
<feature type="domain" description="Reverse transcriptase" evidence="3">
    <location>
        <begin position="21"/>
        <end position="160"/>
    </location>
</feature>
<evidence type="ECO:0000313" key="5">
    <source>
        <dbReference type="Proteomes" id="UP000050525"/>
    </source>
</evidence>
<dbReference type="InterPro" id="IPR000477">
    <property type="entry name" value="RT_dom"/>
</dbReference>
<dbReference type="Gene3D" id="3.10.10.10">
    <property type="entry name" value="HIV Type 1 Reverse Transcriptase, subunit A, domain 1"/>
    <property type="match status" value="1"/>
</dbReference>
<evidence type="ECO:0000256" key="2">
    <source>
        <dbReference type="ARBA" id="ARBA00012180"/>
    </source>
</evidence>
<dbReference type="Pfam" id="PF00078">
    <property type="entry name" value="RVT_1"/>
    <property type="match status" value="1"/>
</dbReference>
<dbReference type="EC" id="3.1.26.4" evidence="2"/>
<name>A0A151MXQ3_ALLMI</name>
<dbReference type="InterPro" id="IPR043128">
    <property type="entry name" value="Rev_trsase/Diguanyl_cyclase"/>
</dbReference>
<dbReference type="InterPro" id="IPR043502">
    <property type="entry name" value="DNA/RNA_pol_sf"/>
</dbReference>
<comment type="similarity">
    <text evidence="1">Belongs to the beta type-B retroviral polymerase family. HERV class-II K(HML-2) pol subfamily.</text>
</comment>
<dbReference type="InterPro" id="IPR053134">
    <property type="entry name" value="RNA-dir_DNA_polymerase"/>
</dbReference>
<dbReference type="PANTHER" id="PTHR24559:SF454">
    <property type="entry name" value="RIBONUCLEASE H"/>
    <property type="match status" value="1"/>
</dbReference>